<proteinExistence type="predicted"/>
<protein>
    <submittedName>
        <fullName evidence="3">PorT family protein</fullName>
    </submittedName>
</protein>
<accession>A0A937JZB6</accession>
<dbReference type="Pfam" id="PF13568">
    <property type="entry name" value="OMP_b-brl_2"/>
    <property type="match status" value="1"/>
</dbReference>
<keyword evidence="1" id="KW-0732">Signal</keyword>
<evidence type="ECO:0000259" key="2">
    <source>
        <dbReference type="Pfam" id="PF13568"/>
    </source>
</evidence>
<comment type="caution">
    <text evidence="3">The sequence shown here is derived from an EMBL/GenBank/DDBJ whole genome shotgun (WGS) entry which is preliminary data.</text>
</comment>
<dbReference type="InterPro" id="IPR025665">
    <property type="entry name" value="Beta-barrel_OMP_2"/>
</dbReference>
<feature type="domain" description="Outer membrane protein beta-barrel" evidence="2">
    <location>
        <begin position="19"/>
        <end position="182"/>
    </location>
</feature>
<dbReference type="AlphaFoldDB" id="A0A937JZB6"/>
<keyword evidence="4" id="KW-1185">Reference proteome</keyword>
<dbReference type="Proteomes" id="UP000659388">
    <property type="component" value="Unassembled WGS sequence"/>
</dbReference>
<feature type="chain" id="PRO_5037795202" evidence="1">
    <location>
        <begin position="19"/>
        <end position="210"/>
    </location>
</feature>
<gene>
    <name evidence="3" type="ORF">JL102_13965</name>
</gene>
<evidence type="ECO:0000313" key="3">
    <source>
        <dbReference type="EMBL" id="MBL3657248.1"/>
    </source>
</evidence>
<sequence length="210" mass="23686">MRRLFTVLLLFIFFSSEAQVEIGVQAGFNLSKFVFNNYDPFADQKMRLAPKVGVYADFELSQSFSIRPGIFYSGKGTEYDFGGEKNDRAISENCEIPVNAVLKLNKLEFFAGLYGAVLLNKHFKQGAEGMDRLNINGMYLPRYVPEDKGVRRTDFGFQIGAGYNLQPLAIRTSFSRGFHNLFKDASNYDGSKSTSFNKVFNLSIAYSFGQ</sequence>
<name>A0A937JZB6_9BACT</name>
<organism evidence="3 4">
    <name type="scientific">Fulvivirga sediminis</name>
    <dbReference type="NCBI Taxonomy" id="2803949"/>
    <lineage>
        <taxon>Bacteria</taxon>
        <taxon>Pseudomonadati</taxon>
        <taxon>Bacteroidota</taxon>
        <taxon>Cytophagia</taxon>
        <taxon>Cytophagales</taxon>
        <taxon>Fulvivirgaceae</taxon>
        <taxon>Fulvivirga</taxon>
    </lineage>
</organism>
<dbReference type="EMBL" id="JAESIY010000007">
    <property type="protein sequence ID" value="MBL3657248.1"/>
    <property type="molecule type" value="Genomic_DNA"/>
</dbReference>
<evidence type="ECO:0000313" key="4">
    <source>
        <dbReference type="Proteomes" id="UP000659388"/>
    </source>
</evidence>
<feature type="signal peptide" evidence="1">
    <location>
        <begin position="1"/>
        <end position="18"/>
    </location>
</feature>
<evidence type="ECO:0000256" key="1">
    <source>
        <dbReference type="SAM" id="SignalP"/>
    </source>
</evidence>
<dbReference type="RefSeq" id="WP_202245032.1">
    <property type="nucleotide sequence ID" value="NZ_JAESIY010000007.1"/>
</dbReference>
<reference evidence="3" key="1">
    <citation type="submission" date="2021-01" db="EMBL/GenBank/DDBJ databases">
        <title>Fulvivirga kasyanovii gen. nov., sp nov., a novel member of the phylum Bacteroidetes isolated from seawater in a mussel farm.</title>
        <authorList>
            <person name="Zhao L.-H."/>
            <person name="Wang Z.-J."/>
        </authorList>
    </citation>
    <scope>NUCLEOTIDE SEQUENCE</scope>
    <source>
        <strain evidence="3">2943</strain>
    </source>
</reference>